<dbReference type="Proteomes" id="UP001218218">
    <property type="component" value="Unassembled WGS sequence"/>
</dbReference>
<sequence length="373" mass="42020">MAFTRNTGTNLFPLILGLFLEIGGTGSRILNALSNAGVCVSVTTIEHLKKVLPEDVVAHTVTLMQSPSMFYLIFDNINIFLCKSQRFNKNLMIRATKTAVIALPDALPVAADFDTKQKVGESVQLQWGRTYCPPMMVKKKYHSHPKKLDGQPLGLFNMNKGSKKGIIQMLKALQEISGLPEAEWAAKAQIIIRDWLNSNNIRGTHKDHMDDINAMEHLNYIDELSIKHKDAHPLCFIRDALIFCIFEPSVVFADAGGILRVLKYWALSFRGAGLHNYACECLEILLQWKYELTPEAQAVKKQAWFSNHWGLRGHNIASDLYLEQNNFWVKHVNIATGSGVTVKYIIKKGSAAVEAFHKVSYQFARTFGFMDYA</sequence>
<evidence type="ECO:0000313" key="4">
    <source>
        <dbReference type="Proteomes" id="UP001218218"/>
    </source>
</evidence>
<reference evidence="3" key="1">
    <citation type="submission" date="2023-03" db="EMBL/GenBank/DDBJ databases">
        <title>Massive genome expansion in bonnet fungi (Mycena s.s.) driven by repeated elements and novel gene families across ecological guilds.</title>
        <authorList>
            <consortium name="Lawrence Berkeley National Laboratory"/>
            <person name="Harder C.B."/>
            <person name="Miyauchi S."/>
            <person name="Viragh M."/>
            <person name="Kuo A."/>
            <person name="Thoen E."/>
            <person name="Andreopoulos B."/>
            <person name="Lu D."/>
            <person name="Skrede I."/>
            <person name="Drula E."/>
            <person name="Henrissat B."/>
            <person name="Morin E."/>
            <person name="Kohler A."/>
            <person name="Barry K."/>
            <person name="LaButti K."/>
            <person name="Morin E."/>
            <person name="Salamov A."/>
            <person name="Lipzen A."/>
            <person name="Mereny Z."/>
            <person name="Hegedus B."/>
            <person name="Baldrian P."/>
            <person name="Stursova M."/>
            <person name="Weitz H."/>
            <person name="Taylor A."/>
            <person name="Grigoriev I.V."/>
            <person name="Nagy L.G."/>
            <person name="Martin F."/>
            <person name="Kauserud H."/>
        </authorList>
    </citation>
    <scope>NUCLEOTIDE SEQUENCE</scope>
    <source>
        <strain evidence="3">CBHHK002</strain>
    </source>
</reference>
<accession>A0AAD7AH72</accession>
<keyword evidence="1" id="KW-0732">Signal</keyword>
<feature type="chain" id="PRO_5041972392" description="DUF6589 domain-containing protein" evidence="1">
    <location>
        <begin position="28"/>
        <end position="373"/>
    </location>
</feature>
<protein>
    <recommendedName>
        <fullName evidence="2">DUF6589 domain-containing protein</fullName>
    </recommendedName>
</protein>
<dbReference type="EMBL" id="JARIHO010000007">
    <property type="protein sequence ID" value="KAJ7358547.1"/>
    <property type="molecule type" value="Genomic_DNA"/>
</dbReference>
<evidence type="ECO:0000256" key="1">
    <source>
        <dbReference type="SAM" id="SignalP"/>
    </source>
</evidence>
<gene>
    <name evidence="3" type="ORF">DFH08DRAFT_802365</name>
</gene>
<feature type="signal peptide" evidence="1">
    <location>
        <begin position="1"/>
        <end position="27"/>
    </location>
</feature>
<comment type="caution">
    <text evidence="3">The sequence shown here is derived from an EMBL/GenBank/DDBJ whole genome shotgun (WGS) entry which is preliminary data.</text>
</comment>
<organism evidence="3 4">
    <name type="scientific">Mycena albidolilacea</name>
    <dbReference type="NCBI Taxonomy" id="1033008"/>
    <lineage>
        <taxon>Eukaryota</taxon>
        <taxon>Fungi</taxon>
        <taxon>Dikarya</taxon>
        <taxon>Basidiomycota</taxon>
        <taxon>Agaricomycotina</taxon>
        <taxon>Agaricomycetes</taxon>
        <taxon>Agaricomycetidae</taxon>
        <taxon>Agaricales</taxon>
        <taxon>Marasmiineae</taxon>
        <taxon>Mycenaceae</taxon>
        <taxon>Mycena</taxon>
    </lineage>
</organism>
<keyword evidence="4" id="KW-1185">Reference proteome</keyword>
<evidence type="ECO:0000313" key="3">
    <source>
        <dbReference type="EMBL" id="KAJ7358547.1"/>
    </source>
</evidence>
<feature type="domain" description="DUF6589" evidence="2">
    <location>
        <begin position="234"/>
        <end position="368"/>
    </location>
</feature>
<proteinExistence type="predicted"/>
<dbReference type="InterPro" id="IPR046496">
    <property type="entry name" value="DUF6589"/>
</dbReference>
<dbReference type="AlphaFoldDB" id="A0AAD7AH72"/>
<dbReference type="Pfam" id="PF20231">
    <property type="entry name" value="DUF6589"/>
    <property type="match status" value="1"/>
</dbReference>
<evidence type="ECO:0000259" key="2">
    <source>
        <dbReference type="Pfam" id="PF20231"/>
    </source>
</evidence>
<name>A0AAD7AH72_9AGAR</name>